<accession>E3N7V8</accession>
<dbReference type="HOGENOM" id="CLU_154079_0_0_1"/>
<dbReference type="Proteomes" id="UP000008281">
    <property type="component" value="Unassembled WGS sequence"/>
</dbReference>
<proteinExistence type="predicted"/>
<dbReference type="InParanoid" id="E3N7V8"/>
<evidence type="ECO:0000313" key="3">
    <source>
        <dbReference type="Proteomes" id="UP000008281"/>
    </source>
</evidence>
<name>E3N7V8_CAERE</name>
<evidence type="ECO:0000313" key="2">
    <source>
        <dbReference type="EMBL" id="EFO89191.1"/>
    </source>
</evidence>
<feature type="compositionally biased region" description="Low complexity" evidence="1">
    <location>
        <begin position="94"/>
        <end position="109"/>
    </location>
</feature>
<reference evidence="2" key="1">
    <citation type="submission" date="2007-07" db="EMBL/GenBank/DDBJ databases">
        <title>PCAP assembly of the Caenorhabditis remanei genome.</title>
        <authorList>
            <consortium name="The Caenorhabditis remanei Sequencing Consortium"/>
            <person name="Wilson R.K."/>
        </authorList>
    </citation>
    <scope>NUCLEOTIDE SEQUENCE [LARGE SCALE GENOMIC DNA]</scope>
    <source>
        <strain evidence="2">PB4641</strain>
    </source>
</reference>
<sequence>MNTDQIIVKTLKRAMEGEAPEFKKAAEEGIKEKKSLAAARPTAMKEMKEKIKRLKKNEGKKNAEEGAEVANGQQDSYLHLLAMMAKVVEEEEAGPSSSTAAAPASPTAP</sequence>
<dbReference type="EMBL" id="DS268552">
    <property type="protein sequence ID" value="EFO89191.1"/>
    <property type="molecule type" value="Genomic_DNA"/>
</dbReference>
<organism evidence="3">
    <name type="scientific">Caenorhabditis remanei</name>
    <name type="common">Caenorhabditis vulgaris</name>
    <dbReference type="NCBI Taxonomy" id="31234"/>
    <lineage>
        <taxon>Eukaryota</taxon>
        <taxon>Metazoa</taxon>
        <taxon>Ecdysozoa</taxon>
        <taxon>Nematoda</taxon>
        <taxon>Chromadorea</taxon>
        <taxon>Rhabditida</taxon>
        <taxon>Rhabditina</taxon>
        <taxon>Rhabditomorpha</taxon>
        <taxon>Rhabditoidea</taxon>
        <taxon>Rhabditidae</taxon>
        <taxon>Peloderinae</taxon>
        <taxon>Caenorhabditis</taxon>
    </lineage>
</organism>
<feature type="region of interest" description="Disordered" evidence="1">
    <location>
        <begin position="88"/>
        <end position="109"/>
    </location>
</feature>
<protein>
    <submittedName>
        <fullName evidence="2">Uncharacterized protein</fullName>
    </submittedName>
</protein>
<gene>
    <name evidence="2" type="ORF">CRE_16995</name>
</gene>
<evidence type="ECO:0000256" key="1">
    <source>
        <dbReference type="SAM" id="MobiDB-lite"/>
    </source>
</evidence>
<dbReference type="AlphaFoldDB" id="E3N7V8"/>
<keyword evidence="3" id="KW-1185">Reference proteome</keyword>